<evidence type="ECO:0000313" key="3">
    <source>
        <dbReference type="Proteomes" id="UP000694941"/>
    </source>
</evidence>
<feature type="compositionally biased region" description="Basic and acidic residues" evidence="1">
    <location>
        <begin position="335"/>
        <end position="360"/>
    </location>
</feature>
<evidence type="ECO:0000313" key="4">
    <source>
        <dbReference type="RefSeq" id="XP_013787556.1"/>
    </source>
</evidence>
<dbReference type="InterPro" id="IPR037749">
    <property type="entry name" value="Ext_Synaptotagmin_C2B"/>
</dbReference>
<dbReference type="InterPro" id="IPR035892">
    <property type="entry name" value="C2_domain_sf"/>
</dbReference>
<sequence>AIDFNLTNLADVFDIPGLSDILRQAVLDQLSALMVLPNKIYVSLVENVPLRLLKFVPPTGVLRIKVIAGKELKKADVGMFGLGSSDPYAVVKVGSQEFRTSVVENSINPQWNYYCEAVVDQVEGQSVLVDIMDKDPSSKDDFLGRMSLNISTLLAEGKSCAWHHLQDTKTGKINLDITWVALSDDPEHLPAEMMYIKSLSSKTPLSSSLLLVFVDSAKHLPNASQAASEPSPLVELTVGANKVCTSVKPNTNDPVWEENFHFLMANPENEEVVIEVKDGKSEKSLGHCVIPTNFLLKEKGLQLDQPFFLKDSGSESQIILMLQLKIFKSQTTAAEKPKAEVSEEKDDSVQEEEKEKEVSKTNDVVAPSLEDVVLSTVSPVLDSAKVSKEVLDESLRHRGSSSKMSTEEEKDLPKIQLTLRYSMQRNKLIVVVHKVVNLPYKDEEELPDPYVKVYLIADSKETKQKTHVCQNTANPVFDET</sequence>
<accession>A0ABM1BS18</accession>
<dbReference type="PANTHER" id="PTHR45761">
    <property type="entry name" value="EXTENDED SYNAPTOTAGMIN-LIKE PROTEIN 2, ISOFORM C"/>
    <property type="match status" value="1"/>
</dbReference>
<protein>
    <submittedName>
        <fullName evidence="4">Extended synaptotagmin-2-like</fullName>
    </submittedName>
</protein>
<feature type="domain" description="C2" evidence="2">
    <location>
        <begin position="411"/>
        <end position="480"/>
    </location>
</feature>
<dbReference type="PANTHER" id="PTHR45761:SF1">
    <property type="entry name" value="EXTENDED SYNAPTOTAGMIN-LIKE PROTEIN 2, ISOFORM C"/>
    <property type="match status" value="1"/>
</dbReference>
<dbReference type="Pfam" id="PF00168">
    <property type="entry name" value="C2"/>
    <property type="match status" value="3"/>
</dbReference>
<dbReference type="InterPro" id="IPR051634">
    <property type="entry name" value="Extended_Synaptotagmin"/>
</dbReference>
<keyword evidence="3" id="KW-1185">Reference proteome</keyword>
<dbReference type="InterPro" id="IPR000008">
    <property type="entry name" value="C2_dom"/>
</dbReference>
<proteinExistence type="predicted"/>
<feature type="domain" description="C2" evidence="2">
    <location>
        <begin position="36"/>
        <end position="163"/>
    </location>
</feature>
<dbReference type="Gene3D" id="2.60.40.150">
    <property type="entry name" value="C2 domain"/>
    <property type="match status" value="3"/>
</dbReference>
<dbReference type="Proteomes" id="UP000694941">
    <property type="component" value="Unplaced"/>
</dbReference>
<gene>
    <name evidence="4" type="primary">LOC106471500</name>
</gene>
<dbReference type="SUPFAM" id="SSF49562">
    <property type="entry name" value="C2 domain (Calcium/lipid-binding domain, CaLB)"/>
    <property type="match status" value="3"/>
</dbReference>
<evidence type="ECO:0000256" key="1">
    <source>
        <dbReference type="SAM" id="MobiDB-lite"/>
    </source>
</evidence>
<dbReference type="GeneID" id="106471500"/>
<organism evidence="3 4">
    <name type="scientific">Limulus polyphemus</name>
    <name type="common">Atlantic horseshoe crab</name>
    <dbReference type="NCBI Taxonomy" id="6850"/>
    <lineage>
        <taxon>Eukaryota</taxon>
        <taxon>Metazoa</taxon>
        <taxon>Ecdysozoa</taxon>
        <taxon>Arthropoda</taxon>
        <taxon>Chelicerata</taxon>
        <taxon>Merostomata</taxon>
        <taxon>Xiphosura</taxon>
        <taxon>Limulidae</taxon>
        <taxon>Limulus</taxon>
    </lineage>
</organism>
<feature type="region of interest" description="Disordered" evidence="1">
    <location>
        <begin position="333"/>
        <end position="361"/>
    </location>
</feature>
<evidence type="ECO:0000259" key="2">
    <source>
        <dbReference type="PROSITE" id="PS50004"/>
    </source>
</evidence>
<reference evidence="4" key="1">
    <citation type="submission" date="2025-08" db="UniProtKB">
        <authorList>
            <consortium name="RefSeq"/>
        </authorList>
    </citation>
    <scope>IDENTIFICATION</scope>
    <source>
        <tissue evidence="4">Muscle</tissue>
    </source>
</reference>
<feature type="domain" description="C2" evidence="2">
    <location>
        <begin position="185"/>
        <end position="311"/>
    </location>
</feature>
<dbReference type="SMART" id="SM00239">
    <property type="entry name" value="C2"/>
    <property type="match status" value="2"/>
</dbReference>
<dbReference type="RefSeq" id="XP_013787556.1">
    <property type="nucleotide sequence ID" value="XM_013932102.1"/>
</dbReference>
<dbReference type="CDD" id="cd04050">
    <property type="entry name" value="C2B_Synaptotagmin-like"/>
    <property type="match status" value="1"/>
</dbReference>
<dbReference type="PROSITE" id="PS50004">
    <property type="entry name" value="C2"/>
    <property type="match status" value="3"/>
</dbReference>
<feature type="non-terminal residue" evidence="4">
    <location>
        <position position="1"/>
    </location>
</feature>
<name>A0ABM1BS18_LIMPO</name>